<evidence type="ECO:0000313" key="2">
    <source>
        <dbReference type="EMBL" id="MCS3710513.1"/>
    </source>
</evidence>
<dbReference type="Proteomes" id="UP001155057">
    <property type="component" value="Unassembled WGS sequence"/>
</dbReference>
<evidence type="ECO:0000313" key="4">
    <source>
        <dbReference type="Proteomes" id="UP001155057"/>
    </source>
</evidence>
<dbReference type="Pfam" id="PF14355">
    <property type="entry name" value="Abi_C"/>
    <property type="match status" value="1"/>
</dbReference>
<dbReference type="InterPro" id="IPR026001">
    <property type="entry name" value="Abi-like_C"/>
</dbReference>
<name>A0A9X2ZJ50_9BACT</name>
<dbReference type="EMBL" id="JANUBL010000001">
    <property type="protein sequence ID" value="MCS4120660.1"/>
    <property type="molecule type" value="Genomic_DNA"/>
</dbReference>
<reference evidence="2" key="1">
    <citation type="submission" date="2022-08" db="EMBL/GenBank/DDBJ databases">
        <title>Genomic Encyclopedia of Type Strains, Phase V (KMG-V): Genome sequencing to study the core and pangenomes of soil and plant-associated prokaryotes.</title>
        <authorList>
            <person name="Whitman W."/>
        </authorList>
    </citation>
    <scope>NUCLEOTIDE SEQUENCE</scope>
    <source>
        <strain evidence="3">SP3026</strain>
        <strain evidence="2">SP3049</strain>
    </source>
</reference>
<proteinExistence type="predicted"/>
<dbReference type="GeneID" id="83726911"/>
<organism evidence="2 4">
    <name type="scientific">Salinibacter ruber</name>
    <dbReference type="NCBI Taxonomy" id="146919"/>
    <lineage>
        <taxon>Bacteria</taxon>
        <taxon>Pseudomonadati</taxon>
        <taxon>Rhodothermota</taxon>
        <taxon>Rhodothermia</taxon>
        <taxon>Rhodothermales</taxon>
        <taxon>Salinibacteraceae</taxon>
        <taxon>Salinibacter</taxon>
    </lineage>
</organism>
<feature type="domain" description="Abortive infection protein-like C-terminal" evidence="1">
    <location>
        <begin position="162"/>
        <end position="238"/>
    </location>
</feature>
<dbReference type="EMBL" id="JANUAE010000007">
    <property type="protein sequence ID" value="MCS3710513.1"/>
    <property type="molecule type" value="Genomic_DNA"/>
</dbReference>
<evidence type="ECO:0000313" key="3">
    <source>
        <dbReference type="EMBL" id="MCS4120660.1"/>
    </source>
</evidence>
<sequence length="248" mass="27874">MKDEELLEEVEAFQKLLIDYSTGGDVEGKEYKRLRRDLLSNPKVKDELPEFIQNCRSLRQFWSFIKSESGNYEGRRRFIWSEFAPVLNKLEGGLESPADDPITEALASLDAGHVDRIWHKALERKEKDPEGAVTAARTLLESVCKTILDEMEIDYDDKADLPKLYHQTADELNLAPGQYSEELFRKILGNCQSVVGTLGAIRNAHSDAHGDGKASYKPASRHAELAVNLAGSMAMFLVRTWENASESA</sequence>
<gene>
    <name evidence="3" type="ORF">GGP45_000978</name>
    <name evidence="2" type="ORF">GGP61_002126</name>
</gene>
<dbReference type="AlphaFoldDB" id="A0A9X2ZJ50"/>
<accession>A0A9X2ZJ50</accession>
<dbReference type="RefSeq" id="WP_013060574.1">
    <property type="nucleotide sequence ID" value="NZ_CALTRY010000012.1"/>
</dbReference>
<protein>
    <recommendedName>
        <fullName evidence="1">Abortive infection protein-like C-terminal domain-containing protein</fullName>
    </recommendedName>
</protein>
<comment type="caution">
    <text evidence="2">The sequence shown here is derived from an EMBL/GenBank/DDBJ whole genome shotgun (WGS) entry which is preliminary data.</text>
</comment>
<dbReference type="Proteomes" id="UP001155144">
    <property type="component" value="Unassembled WGS sequence"/>
</dbReference>
<evidence type="ECO:0000259" key="1">
    <source>
        <dbReference type="Pfam" id="PF14355"/>
    </source>
</evidence>